<organism evidence="11 12">
    <name type="scientific">Microbacterium oleivorans</name>
    <dbReference type="NCBI Taxonomy" id="273677"/>
    <lineage>
        <taxon>Bacteria</taxon>
        <taxon>Bacillati</taxon>
        <taxon>Actinomycetota</taxon>
        <taxon>Actinomycetes</taxon>
        <taxon>Micrococcales</taxon>
        <taxon>Microbacteriaceae</taxon>
        <taxon>Microbacterium</taxon>
    </lineage>
</organism>
<keyword evidence="7 11" id="KW-0067">ATP-binding</keyword>
<evidence type="ECO:0000256" key="7">
    <source>
        <dbReference type="ARBA" id="ARBA00022840"/>
    </source>
</evidence>
<keyword evidence="6" id="KW-0547">Nucleotide-binding</keyword>
<dbReference type="Gene3D" id="3.40.50.300">
    <property type="entry name" value="P-loop containing nucleotide triphosphate hydrolases"/>
    <property type="match status" value="2"/>
</dbReference>
<comment type="caution">
    <text evidence="11">The sequence shown here is derived from an EMBL/GenBank/DDBJ whole genome shotgun (WGS) entry which is preliminary data.</text>
</comment>
<dbReference type="InterPro" id="IPR027417">
    <property type="entry name" value="P-loop_NTPase"/>
</dbReference>
<dbReference type="PANTHER" id="PTHR43790">
    <property type="entry name" value="CARBOHYDRATE TRANSPORT ATP-BINDING PROTEIN MG119-RELATED"/>
    <property type="match status" value="1"/>
</dbReference>
<dbReference type="Pfam" id="PF00005">
    <property type="entry name" value="ABC_tran"/>
    <property type="match status" value="2"/>
</dbReference>
<proteinExistence type="predicted"/>
<evidence type="ECO:0000256" key="6">
    <source>
        <dbReference type="ARBA" id="ARBA00022741"/>
    </source>
</evidence>
<dbReference type="InterPro" id="IPR053466">
    <property type="entry name" value="L-arabinose_ABC_transporter"/>
</dbReference>
<dbReference type="PROSITE" id="PS00211">
    <property type="entry name" value="ABC_TRANSPORTER_1"/>
    <property type="match status" value="1"/>
</dbReference>
<dbReference type="InterPro" id="IPR017871">
    <property type="entry name" value="ABC_transporter-like_CS"/>
</dbReference>
<dbReference type="InterPro" id="IPR050107">
    <property type="entry name" value="ABC_carbohydrate_import_ATPase"/>
</dbReference>
<protein>
    <submittedName>
        <fullName evidence="11">Sugar ABC transporter ATP-binding protein</fullName>
    </submittedName>
</protein>
<dbReference type="GO" id="GO:0016887">
    <property type="term" value="F:ATP hydrolysis activity"/>
    <property type="evidence" value="ECO:0007669"/>
    <property type="project" value="InterPro"/>
</dbReference>
<evidence type="ECO:0000256" key="1">
    <source>
        <dbReference type="ARBA" id="ARBA00004202"/>
    </source>
</evidence>
<dbReference type="KEGG" id="moo:BWL13_01855"/>
<evidence type="ECO:0000256" key="4">
    <source>
        <dbReference type="ARBA" id="ARBA00022597"/>
    </source>
</evidence>
<dbReference type="CDD" id="cd03215">
    <property type="entry name" value="ABC_Carb_Monos_II"/>
    <property type="match status" value="1"/>
</dbReference>
<dbReference type="Proteomes" id="UP000024001">
    <property type="component" value="Unassembled WGS sequence"/>
</dbReference>
<feature type="domain" description="ABC transporter" evidence="10">
    <location>
        <begin position="6"/>
        <end position="244"/>
    </location>
</feature>
<sequence length="509" mass="55885">MTETILEMRGITKTFPGVKALSNVNFAVGRGEIHAICGENGAGKSTLMKVLSGVYPHGTYDGEIHYAGDVVEFKNLRDSEARGIVIIHQELALSPYLSIAENIFLNNERKGAGGLIDWNQTNFQAAALLKRVGLRENPTTKVSQLGVGKQQLVEIAKALSKEVKLLILDEPTAALNDEDSDHLLELILSLREEGITSIIISHKLNEIKKVADTVTVIRDGKTIETIAKSDVTEDRIIKDMVGRDLEHRYPDHEPQIGDELLRVENWTAYHPQDPSRVVVDDVSITVRSGEIVGIAGLMGAGRTEFAMSLFGHSYGTRISGKVFMRGKEIRTRTVSEAISNGLAYATEDRKTYGLNLIDDIKRNISMASLKKLEKAGLVDDNEEFAVANQYRKSMNIKAPTVLAKTGKLSGGNQQKVVLSKWIYSDPEVLILDEPTRGIDVGAKYEIYTIINKLAAAGKGVIVISSELPELLGISDRVYALSEGRITGEMPIGEATPEHVLKLMTMEKPR</sequence>
<dbReference type="EMBL" id="JFYO01000006">
    <property type="protein sequence ID" value="EZP26888.1"/>
    <property type="molecule type" value="Genomic_DNA"/>
</dbReference>
<reference evidence="11 12" key="1">
    <citation type="submission" date="2014-03" db="EMBL/GenBank/DDBJ databases">
        <title>Draft Genome Sequences of 13 Willow Endophytes.</title>
        <authorList>
            <person name="Gan H.Y."/>
            <person name="Gan H.M."/>
            <person name="Savka M.A."/>
            <person name="Hudson A.O."/>
        </authorList>
    </citation>
    <scope>NUCLEOTIDE SEQUENCE [LARGE SCALE GENOMIC DNA]</scope>
    <source>
        <strain evidence="11 12">RIT293</strain>
    </source>
</reference>
<evidence type="ECO:0000256" key="5">
    <source>
        <dbReference type="ARBA" id="ARBA00022737"/>
    </source>
</evidence>
<evidence type="ECO:0000256" key="3">
    <source>
        <dbReference type="ARBA" id="ARBA00022475"/>
    </source>
</evidence>
<dbReference type="GeneID" id="91432226"/>
<dbReference type="SMART" id="SM00382">
    <property type="entry name" value="AAA"/>
    <property type="match status" value="2"/>
</dbReference>
<keyword evidence="9" id="KW-0472">Membrane</keyword>
<dbReference type="InterPro" id="IPR003593">
    <property type="entry name" value="AAA+_ATPase"/>
</dbReference>
<dbReference type="SUPFAM" id="SSF52540">
    <property type="entry name" value="P-loop containing nucleoside triphosphate hydrolases"/>
    <property type="match status" value="2"/>
</dbReference>
<evidence type="ECO:0000256" key="8">
    <source>
        <dbReference type="ARBA" id="ARBA00022967"/>
    </source>
</evidence>
<keyword evidence="5" id="KW-0677">Repeat</keyword>
<dbReference type="GO" id="GO:0005524">
    <property type="term" value="F:ATP binding"/>
    <property type="evidence" value="ECO:0007669"/>
    <property type="project" value="UniProtKB-KW"/>
</dbReference>
<dbReference type="RefSeq" id="WP_036312155.1">
    <property type="nucleotide sequence ID" value="NZ_CP031421.1"/>
</dbReference>
<keyword evidence="4" id="KW-0762">Sugar transport</keyword>
<evidence type="ECO:0000313" key="12">
    <source>
        <dbReference type="Proteomes" id="UP000024001"/>
    </source>
</evidence>
<dbReference type="InterPro" id="IPR003439">
    <property type="entry name" value="ABC_transporter-like_ATP-bd"/>
</dbReference>
<keyword evidence="2" id="KW-0813">Transport</keyword>
<keyword evidence="8" id="KW-1278">Translocase</keyword>
<evidence type="ECO:0000256" key="9">
    <source>
        <dbReference type="ARBA" id="ARBA00023136"/>
    </source>
</evidence>
<comment type="subcellular location">
    <subcellularLocation>
        <location evidence="1">Cell membrane</location>
        <topology evidence="1">Peripheral membrane protein</topology>
    </subcellularLocation>
</comment>
<dbReference type="CDD" id="cd03216">
    <property type="entry name" value="ABC_Carb_Monos_I"/>
    <property type="match status" value="1"/>
</dbReference>
<dbReference type="OrthoDB" id="39350at2"/>
<dbReference type="PATRIC" id="fig|273677.3.peg.2074"/>
<keyword evidence="3" id="KW-1003">Cell membrane</keyword>
<gene>
    <name evidence="11" type="ORF">BW34_02090</name>
</gene>
<dbReference type="NCBIfam" id="NF040905">
    <property type="entry name" value="GguA"/>
    <property type="match status" value="1"/>
</dbReference>
<keyword evidence="12" id="KW-1185">Reference proteome</keyword>
<dbReference type="GO" id="GO:0005886">
    <property type="term" value="C:plasma membrane"/>
    <property type="evidence" value="ECO:0007669"/>
    <property type="project" value="UniProtKB-SubCell"/>
</dbReference>
<evidence type="ECO:0000259" key="10">
    <source>
        <dbReference type="PROSITE" id="PS50893"/>
    </source>
</evidence>
<dbReference type="FunFam" id="3.40.50.300:FF:000127">
    <property type="entry name" value="Ribose import ATP-binding protein RbsA"/>
    <property type="match status" value="1"/>
</dbReference>
<accession>A0A031FQL9</accession>
<name>A0A031FQL9_9MICO</name>
<evidence type="ECO:0000313" key="11">
    <source>
        <dbReference type="EMBL" id="EZP26888.1"/>
    </source>
</evidence>
<dbReference type="AlphaFoldDB" id="A0A031FQL9"/>
<evidence type="ECO:0000256" key="2">
    <source>
        <dbReference type="ARBA" id="ARBA00022448"/>
    </source>
</evidence>
<dbReference type="PROSITE" id="PS50893">
    <property type="entry name" value="ABC_TRANSPORTER_2"/>
    <property type="match status" value="2"/>
</dbReference>
<feature type="domain" description="ABC transporter" evidence="10">
    <location>
        <begin position="261"/>
        <end position="507"/>
    </location>
</feature>
<dbReference type="eggNOG" id="COG1129">
    <property type="taxonomic scope" value="Bacteria"/>
</dbReference>
<dbReference type="PANTHER" id="PTHR43790:SF1">
    <property type="entry name" value="XYLOSE IMPORT ATP-BINDING PROTEIN XYLG"/>
    <property type="match status" value="1"/>
</dbReference>